<proteinExistence type="predicted"/>
<dbReference type="PANTHER" id="PTHR19288:SF95">
    <property type="entry name" value="D-GLYCEROL 3-PHOSPHATE PHOSPHATASE"/>
    <property type="match status" value="1"/>
</dbReference>
<dbReference type="eggNOG" id="COG0647">
    <property type="taxonomic scope" value="Bacteria"/>
</dbReference>
<protein>
    <submittedName>
        <fullName evidence="1">Haloacid dehalogenase-like hydrolase (HAD superfamily)</fullName>
        <ecNumber evidence="1">3.1.3.18</ecNumber>
    </submittedName>
</protein>
<dbReference type="GO" id="GO:0005737">
    <property type="term" value="C:cytoplasm"/>
    <property type="evidence" value="ECO:0007669"/>
    <property type="project" value="TreeGrafter"/>
</dbReference>
<evidence type="ECO:0000313" key="2">
    <source>
        <dbReference type="Proteomes" id="UP000029072"/>
    </source>
</evidence>
<dbReference type="InterPro" id="IPR023214">
    <property type="entry name" value="HAD_sf"/>
</dbReference>
<dbReference type="AlphaFoldDB" id="A0A086ZXP6"/>
<dbReference type="SUPFAM" id="SSF56784">
    <property type="entry name" value="HAD-like"/>
    <property type="match status" value="1"/>
</dbReference>
<dbReference type="InterPro" id="IPR006357">
    <property type="entry name" value="HAD-SF_hydro_IIA"/>
</dbReference>
<dbReference type="InterPro" id="IPR036412">
    <property type="entry name" value="HAD-like_sf"/>
</dbReference>
<accession>A0A086ZXP6</accession>
<evidence type="ECO:0000313" key="1">
    <source>
        <dbReference type="EMBL" id="KFI51296.1"/>
    </source>
</evidence>
<keyword evidence="1" id="KW-0378">Hydrolase</keyword>
<dbReference type="GO" id="GO:0008967">
    <property type="term" value="F:phosphoglycolate phosphatase activity"/>
    <property type="evidence" value="ECO:0007669"/>
    <property type="project" value="UniProtKB-EC"/>
</dbReference>
<dbReference type="EMBL" id="JGYS01000022">
    <property type="protein sequence ID" value="KFI51296.1"/>
    <property type="molecule type" value="Genomic_DNA"/>
</dbReference>
<comment type="caution">
    <text evidence="1">The sequence shown here is derived from an EMBL/GenBank/DDBJ whole genome shotgun (WGS) entry which is preliminary data.</text>
</comment>
<dbReference type="Proteomes" id="UP000029072">
    <property type="component" value="Unassembled WGS sequence"/>
</dbReference>
<gene>
    <name evidence="1" type="ORF">BCAL_1026</name>
</gene>
<reference evidence="1 2" key="1">
    <citation type="submission" date="2014-03" db="EMBL/GenBank/DDBJ databases">
        <title>Genomics of Bifidobacteria.</title>
        <authorList>
            <person name="Ventura M."/>
            <person name="Milani C."/>
            <person name="Lugli G.A."/>
        </authorList>
    </citation>
    <scope>NUCLEOTIDE SEQUENCE [LARGE SCALE GENOMIC DNA]</scope>
    <source>
        <strain evidence="1 2">DSM 23973</strain>
    </source>
</reference>
<dbReference type="Pfam" id="PF13242">
    <property type="entry name" value="Hydrolase_like"/>
    <property type="match status" value="1"/>
</dbReference>
<name>A0A086ZXP6_9BIFI</name>
<organism evidence="1 2">
    <name type="scientific">Bifidobacterium callitrichos DSM 23973</name>
    <dbReference type="NCBI Taxonomy" id="1437609"/>
    <lineage>
        <taxon>Bacteria</taxon>
        <taxon>Bacillati</taxon>
        <taxon>Actinomycetota</taxon>
        <taxon>Actinomycetes</taxon>
        <taxon>Bifidobacteriales</taxon>
        <taxon>Bifidobacteriaceae</taxon>
        <taxon>Bifidobacterium</taxon>
    </lineage>
</organism>
<dbReference type="Gene3D" id="3.40.50.1000">
    <property type="entry name" value="HAD superfamily/HAD-like"/>
    <property type="match status" value="2"/>
</dbReference>
<dbReference type="STRING" id="1437609.BCAL_1026"/>
<sequence length="416" mass="45517">MTTRLLKGTTKPLAEAYQLALLDLDGVVYRGKNPVEYAADSIRAAERAGMTIEYTTNNSSRFQRVVAEQLRGFDLDVEPWQVITSSVVAARMVAKAVPAGSTVLVVGAEHLREEVTRAGLVVTDDPQAHPTAVIQGWFPEMTWQMMANAAFAVEAGATYFVTNRDLTIPRELGIAPGCGSMIRAVIAATGVEPVASAGKPESFMYDEARELNASEGFDLVPKEHSIAIGDRLDTDIEAGNRGGYDSLAVLTGVTNPHELMLAPRASAPHLHRAGSACAGRGHARARRSGRRPLDVWRGERRVRRRLRYDHRLRRDLGRRAARRRLRRMAGRRLGHGHERDRPAGVLAVSVTPANPDDERSLRDPLIERFPQLADIGSMDDDRRIDALRGVLDDLQHELDAIGSGPDASHGRGAHHG</sequence>
<dbReference type="Pfam" id="PF13344">
    <property type="entry name" value="Hydrolase_6"/>
    <property type="match status" value="1"/>
</dbReference>
<dbReference type="PANTHER" id="PTHR19288">
    <property type="entry name" value="4-NITROPHENYLPHOSPHATASE-RELATED"/>
    <property type="match status" value="1"/>
</dbReference>
<dbReference type="NCBIfam" id="TIGR01460">
    <property type="entry name" value="HAD-SF-IIA"/>
    <property type="match status" value="1"/>
</dbReference>
<dbReference type="EC" id="3.1.3.18" evidence="1"/>